<gene>
    <name evidence="2" type="ORF">VICG_01625</name>
</gene>
<proteinExistence type="predicted"/>
<evidence type="ECO:0000313" key="2">
    <source>
        <dbReference type="EMBL" id="ELA41384.1"/>
    </source>
</evidence>
<dbReference type="InParanoid" id="L2GL64"/>
<dbReference type="OMA" id="CDRNIDA"/>
<keyword evidence="3" id="KW-1185">Reference proteome</keyword>
<dbReference type="Proteomes" id="UP000011082">
    <property type="component" value="Unassembled WGS sequence"/>
</dbReference>
<feature type="compositionally biased region" description="Basic and acidic residues" evidence="1">
    <location>
        <begin position="147"/>
        <end position="168"/>
    </location>
</feature>
<dbReference type="AlphaFoldDB" id="L2GL64"/>
<evidence type="ECO:0000313" key="3">
    <source>
        <dbReference type="Proteomes" id="UP000011082"/>
    </source>
</evidence>
<dbReference type="GeneID" id="19882335"/>
<feature type="region of interest" description="Disordered" evidence="1">
    <location>
        <begin position="145"/>
        <end position="175"/>
    </location>
</feature>
<organism evidence="2 3">
    <name type="scientific">Vittaforma corneae (strain ATCC 50505)</name>
    <name type="common">Microsporidian parasite</name>
    <name type="synonym">Nosema corneum</name>
    <dbReference type="NCBI Taxonomy" id="993615"/>
    <lineage>
        <taxon>Eukaryota</taxon>
        <taxon>Fungi</taxon>
        <taxon>Fungi incertae sedis</taxon>
        <taxon>Microsporidia</taxon>
        <taxon>Nosematidae</taxon>
        <taxon>Vittaforma</taxon>
    </lineage>
</organism>
<evidence type="ECO:0000256" key="1">
    <source>
        <dbReference type="SAM" id="MobiDB-lite"/>
    </source>
</evidence>
<protein>
    <recommendedName>
        <fullName evidence="4">Sas10 C-terminal domain-containing protein</fullName>
    </recommendedName>
</protein>
<name>L2GL64_VITCO</name>
<reference evidence="3" key="1">
    <citation type="submission" date="2011-05" db="EMBL/GenBank/DDBJ databases">
        <title>The genome sequence of Vittaforma corneae strain ATCC 50505.</title>
        <authorList>
            <consortium name="The Broad Institute Genome Sequencing Platform"/>
            <person name="Cuomo C."/>
            <person name="Didier E."/>
            <person name="Bowers L."/>
            <person name="Young S.K."/>
            <person name="Zeng Q."/>
            <person name="Gargeya S."/>
            <person name="Fitzgerald M."/>
            <person name="Haas B."/>
            <person name="Abouelleil A."/>
            <person name="Alvarado L."/>
            <person name="Arachchi H.M."/>
            <person name="Berlin A."/>
            <person name="Chapman S.B."/>
            <person name="Gearin G."/>
            <person name="Goldberg J."/>
            <person name="Griggs A."/>
            <person name="Gujja S."/>
            <person name="Hansen M."/>
            <person name="Heiman D."/>
            <person name="Howarth C."/>
            <person name="Larimer J."/>
            <person name="Lui A."/>
            <person name="MacDonald P.J.P."/>
            <person name="McCowen C."/>
            <person name="Montmayeur A."/>
            <person name="Murphy C."/>
            <person name="Neiman D."/>
            <person name="Pearson M."/>
            <person name="Priest M."/>
            <person name="Roberts A."/>
            <person name="Saif S."/>
            <person name="Shea T."/>
            <person name="Sisk P."/>
            <person name="Stolte C."/>
            <person name="Sykes S."/>
            <person name="Wortman J."/>
            <person name="Nusbaum C."/>
            <person name="Birren B."/>
        </authorList>
    </citation>
    <scope>NUCLEOTIDE SEQUENCE [LARGE SCALE GENOMIC DNA]</scope>
    <source>
        <strain evidence="3">ATCC 50505</strain>
    </source>
</reference>
<accession>L2GL64</accession>
<dbReference type="OrthoDB" id="2192040at2759"/>
<dbReference type="VEuPathDB" id="MicrosporidiaDB:VICG_01625"/>
<sequence>MLTPALGFLALSCAVEMALLLGFLCSAVKFLLFAGPCTQMKAKESVLSPVETAVQELSKATNECKVELLRHYLLNYILYLELPSDEAEDSPIKEKLLKISVLLDKVNSMEKNAEKVSGDRTVDEKMMKNKPKACHLKSKNPRKKFKINSEKLKERTKAKDDYNIDTRNGRSSKFG</sequence>
<dbReference type="HOGENOM" id="CLU_1533759_0_0_1"/>
<dbReference type="EMBL" id="JH370145">
    <property type="protein sequence ID" value="ELA41384.1"/>
    <property type="molecule type" value="Genomic_DNA"/>
</dbReference>
<evidence type="ECO:0008006" key="4">
    <source>
        <dbReference type="Google" id="ProtNLM"/>
    </source>
</evidence>
<dbReference type="RefSeq" id="XP_007605070.1">
    <property type="nucleotide sequence ID" value="XM_007605008.1"/>
</dbReference>